<reference evidence="5 6" key="1">
    <citation type="submission" date="2024-12" db="EMBL/GenBank/DDBJ databases">
        <authorList>
            <person name="Li X."/>
            <person name="Zhang D."/>
        </authorList>
    </citation>
    <scope>NUCLEOTIDE SEQUENCE [LARGE SCALE GENOMIC DNA]</scope>
    <source>
        <strain evidence="5 6">JCM19602</strain>
    </source>
</reference>
<dbReference type="GO" id="GO:0016787">
    <property type="term" value="F:hydrolase activity"/>
    <property type="evidence" value="ECO:0007669"/>
    <property type="project" value="UniProtKB-KW"/>
</dbReference>
<dbReference type="EMBL" id="JBJOSA010000007">
    <property type="protein sequence ID" value="MFL8937240.1"/>
    <property type="molecule type" value="Genomic_DNA"/>
</dbReference>
<dbReference type="InterPro" id="IPR044946">
    <property type="entry name" value="Restrct_endonuc_typeI_TRD_sf"/>
</dbReference>
<dbReference type="InterPro" id="IPR000055">
    <property type="entry name" value="Restrct_endonuc_typeI_TRD"/>
</dbReference>
<organism evidence="5 6">
    <name type="scientific">Rossellomorea oryzaecorticis</name>
    <dbReference type="NCBI Taxonomy" id="1396505"/>
    <lineage>
        <taxon>Bacteria</taxon>
        <taxon>Bacillati</taxon>
        <taxon>Bacillota</taxon>
        <taxon>Bacilli</taxon>
        <taxon>Bacillales</taxon>
        <taxon>Bacillaceae</taxon>
        <taxon>Rossellomorea</taxon>
    </lineage>
</organism>
<keyword evidence="3" id="KW-0238">DNA-binding</keyword>
<dbReference type="Proteomes" id="UP001628668">
    <property type="component" value="Unassembled WGS sequence"/>
</dbReference>
<feature type="domain" description="Type I restriction modification DNA specificity" evidence="4">
    <location>
        <begin position="40"/>
        <end position="193"/>
    </location>
</feature>
<evidence type="ECO:0000313" key="5">
    <source>
        <dbReference type="EMBL" id="MFL8937240.1"/>
    </source>
</evidence>
<dbReference type="GO" id="GO:0004519">
    <property type="term" value="F:endonuclease activity"/>
    <property type="evidence" value="ECO:0007669"/>
    <property type="project" value="UniProtKB-KW"/>
</dbReference>
<keyword evidence="5" id="KW-0540">Nuclease</keyword>
<proteinExistence type="inferred from homology"/>
<evidence type="ECO:0000256" key="2">
    <source>
        <dbReference type="ARBA" id="ARBA00022747"/>
    </source>
</evidence>
<protein>
    <submittedName>
        <fullName evidence="5">Restriction endonuclease subunit S</fullName>
        <ecNumber evidence="5">3.1.21.-</ecNumber>
    </submittedName>
</protein>
<dbReference type="Pfam" id="PF01420">
    <property type="entry name" value="Methylase_S"/>
    <property type="match status" value="1"/>
</dbReference>
<evidence type="ECO:0000256" key="3">
    <source>
        <dbReference type="ARBA" id="ARBA00023125"/>
    </source>
</evidence>
<dbReference type="PANTHER" id="PTHR30408">
    <property type="entry name" value="TYPE-1 RESTRICTION ENZYME ECOKI SPECIFICITY PROTEIN"/>
    <property type="match status" value="1"/>
</dbReference>
<dbReference type="Gene3D" id="3.90.220.20">
    <property type="entry name" value="DNA methylase specificity domains"/>
    <property type="match status" value="2"/>
</dbReference>
<dbReference type="RefSeq" id="WP_411159591.1">
    <property type="nucleotide sequence ID" value="NZ_JBJOSA010000007.1"/>
</dbReference>
<dbReference type="EC" id="3.1.21.-" evidence="5"/>
<keyword evidence="5" id="KW-0378">Hydrolase</keyword>
<accession>A0ABW8VSJ4</accession>
<dbReference type="PANTHER" id="PTHR30408:SF12">
    <property type="entry name" value="TYPE I RESTRICTION ENZYME MJAVIII SPECIFICITY SUBUNIT"/>
    <property type="match status" value="1"/>
</dbReference>
<name>A0ABW8VSJ4_9BACI</name>
<evidence type="ECO:0000256" key="1">
    <source>
        <dbReference type="ARBA" id="ARBA00010923"/>
    </source>
</evidence>
<sequence>MKGLEISVINKSELERTFRVDSEFYEKENLEIQEVLNFHETSRISELTKVSDGNHMSISEKFIDEGIPYYRGQDIHNFFIEQSNPICIDNETFNIPHMKRSHLKKGDVLLSIVGTIGGVSLVSKEEPATCNCKLAILRPKDVDGFYLAVFLQTKFGQNQIRKFTRGAVQKGLILEDMDQILVPVLSKNIQNTIRGLVEKAYDKLGESKRLYQTAENLLLEDLGLKDFQPSKGPVNLKSYKESFLTTGRLDAEYYQPMYEDYLDLIYRYKNGYGSLKSICTIKDNNFQPDEKLCYNYIELSNIGKSGEITGCTTALGSELPSRARRKVKTNDVIISSIEGSLESCALVPNEYDNSLCSTGFYVINSKLVNSETLLVLFKSEPMQNVLKQNCSGTILTSISKSEVLNIPLPIIDINVQKTIMKKVTESFRLRKKSEKLLEVAKKAVEIAIKENHEEALNYIEEHKVLME</sequence>
<dbReference type="SUPFAM" id="SSF116734">
    <property type="entry name" value="DNA methylase specificity domain"/>
    <property type="match status" value="2"/>
</dbReference>
<comment type="similarity">
    <text evidence="1">Belongs to the type-I restriction system S methylase family.</text>
</comment>
<keyword evidence="2" id="KW-0680">Restriction system</keyword>
<keyword evidence="6" id="KW-1185">Reference proteome</keyword>
<gene>
    <name evidence="5" type="ORF">ACKA06_10615</name>
</gene>
<evidence type="ECO:0000313" key="6">
    <source>
        <dbReference type="Proteomes" id="UP001628668"/>
    </source>
</evidence>
<dbReference type="InterPro" id="IPR052021">
    <property type="entry name" value="Type-I_RS_S_subunit"/>
</dbReference>
<keyword evidence="5" id="KW-0255">Endonuclease</keyword>
<evidence type="ECO:0000259" key="4">
    <source>
        <dbReference type="Pfam" id="PF01420"/>
    </source>
</evidence>
<comment type="caution">
    <text evidence="5">The sequence shown here is derived from an EMBL/GenBank/DDBJ whole genome shotgun (WGS) entry which is preliminary data.</text>
</comment>